<evidence type="ECO:0000256" key="2">
    <source>
        <dbReference type="ARBA" id="ARBA00022723"/>
    </source>
</evidence>
<evidence type="ECO:0000256" key="1">
    <source>
        <dbReference type="ARBA" id="ARBA00013081"/>
    </source>
</evidence>
<evidence type="ECO:0000259" key="5">
    <source>
        <dbReference type="Pfam" id="PF16891"/>
    </source>
</evidence>
<dbReference type="Proteomes" id="UP000775213">
    <property type="component" value="Unassembled WGS sequence"/>
</dbReference>
<keyword evidence="7" id="KW-1185">Reference proteome</keyword>
<evidence type="ECO:0000256" key="3">
    <source>
        <dbReference type="ARBA" id="ARBA00022801"/>
    </source>
</evidence>
<keyword evidence="4" id="KW-0464">Manganese</keyword>
<dbReference type="GO" id="GO:0046872">
    <property type="term" value="F:metal ion binding"/>
    <property type="evidence" value="ECO:0007669"/>
    <property type="project" value="UniProtKB-KW"/>
</dbReference>
<dbReference type="Gene3D" id="3.60.21.10">
    <property type="match status" value="1"/>
</dbReference>
<dbReference type="InterPro" id="IPR029052">
    <property type="entry name" value="Metallo-depent_PP-like"/>
</dbReference>
<dbReference type="Pfam" id="PF16891">
    <property type="entry name" value="STPPase_N"/>
    <property type="match status" value="1"/>
</dbReference>
<comment type="caution">
    <text evidence="6">The sequence shown here is derived from an EMBL/GenBank/DDBJ whole genome shotgun (WGS) entry which is preliminary data.</text>
</comment>
<dbReference type="AlphaFoldDB" id="A0AAV7HHP2"/>
<gene>
    <name evidence="6" type="ORF">IEQ34_003604</name>
</gene>
<keyword evidence="2" id="KW-0479">Metal-binding</keyword>
<name>A0AAV7HHP2_DENCH</name>
<evidence type="ECO:0000313" key="6">
    <source>
        <dbReference type="EMBL" id="KAH0468571.1"/>
    </source>
</evidence>
<dbReference type="GO" id="GO:0004722">
    <property type="term" value="F:protein serine/threonine phosphatase activity"/>
    <property type="evidence" value="ECO:0007669"/>
    <property type="project" value="UniProtKB-EC"/>
</dbReference>
<proteinExistence type="predicted"/>
<reference evidence="6 7" key="1">
    <citation type="journal article" date="2021" name="Hortic Res">
        <title>Chromosome-scale assembly of the Dendrobium chrysotoxum genome enhances the understanding of orchid evolution.</title>
        <authorList>
            <person name="Zhang Y."/>
            <person name="Zhang G.Q."/>
            <person name="Zhang D."/>
            <person name="Liu X.D."/>
            <person name="Xu X.Y."/>
            <person name="Sun W.H."/>
            <person name="Yu X."/>
            <person name="Zhu X."/>
            <person name="Wang Z.W."/>
            <person name="Zhao X."/>
            <person name="Zhong W.Y."/>
            <person name="Chen H."/>
            <person name="Yin W.L."/>
            <person name="Huang T."/>
            <person name="Niu S.C."/>
            <person name="Liu Z.J."/>
        </authorList>
    </citation>
    <scope>NUCLEOTIDE SEQUENCE [LARGE SCALE GENOMIC DNA]</scope>
    <source>
        <strain evidence="6">Lindl</strain>
    </source>
</reference>
<accession>A0AAV7HHP2</accession>
<keyword evidence="3" id="KW-0378">Hydrolase</keyword>
<dbReference type="InterPro" id="IPR031675">
    <property type="entry name" value="STPPase_N"/>
</dbReference>
<dbReference type="EMBL" id="JAGFBR010000004">
    <property type="protein sequence ID" value="KAH0468571.1"/>
    <property type="molecule type" value="Genomic_DNA"/>
</dbReference>
<sequence>MDETAVDALIARLLDAKNGRTVRQVHMTELEIRQLCLAAKEVFLSQPNLLELEAPIKICGKQLRNVIVGQNETMVGELALDKAAAAGVPSRRPFKIFNDITPRNDYGLTNKISSYGDEVNIVGLQGIDIVRIKVTILSWDIRTVMLLSAFPIELPSLSSLDSISRKLRLLSATKVDDNELGSAMKF</sequence>
<protein>
    <recommendedName>
        <fullName evidence="1">protein-serine/threonine phosphatase</fullName>
        <ecNumber evidence="1">3.1.3.16</ecNumber>
    </recommendedName>
</protein>
<dbReference type="EC" id="3.1.3.16" evidence="1"/>
<evidence type="ECO:0000256" key="4">
    <source>
        <dbReference type="ARBA" id="ARBA00023211"/>
    </source>
</evidence>
<organism evidence="6 7">
    <name type="scientific">Dendrobium chrysotoxum</name>
    <name type="common">Orchid</name>
    <dbReference type="NCBI Taxonomy" id="161865"/>
    <lineage>
        <taxon>Eukaryota</taxon>
        <taxon>Viridiplantae</taxon>
        <taxon>Streptophyta</taxon>
        <taxon>Embryophyta</taxon>
        <taxon>Tracheophyta</taxon>
        <taxon>Spermatophyta</taxon>
        <taxon>Magnoliopsida</taxon>
        <taxon>Liliopsida</taxon>
        <taxon>Asparagales</taxon>
        <taxon>Orchidaceae</taxon>
        <taxon>Epidendroideae</taxon>
        <taxon>Malaxideae</taxon>
        <taxon>Dendrobiinae</taxon>
        <taxon>Dendrobium</taxon>
    </lineage>
</organism>
<evidence type="ECO:0000313" key="7">
    <source>
        <dbReference type="Proteomes" id="UP000775213"/>
    </source>
</evidence>
<feature type="domain" description="Serine-threonine protein phosphatase N-terminal" evidence="5">
    <location>
        <begin position="6"/>
        <end position="53"/>
    </location>
</feature>